<keyword evidence="3" id="KW-1185">Reference proteome</keyword>
<comment type="caution">
    <text evidence="2">The sequence shown here is derived from an EMBL/GenBank/DDBJ whole genome shotgun (WGS) entry which is preliminary data.</text>
</comment>
<dbReference type="EMBL" id="JAHUTJ010026685">
    <property type="protein sequence ID" value="MED6274933.1"/>
    <property type="molecule type" value="Genomic_DNA"/>
</dbReference>
<reference evidence="2 3" key="1">
    <citation type="submission" date="2021-06" db="EMBL/GenBank/DDBJ databases">
        <authorList>
            <person name="Palmer J.M."/>
        </authorList>
    </citation>
    <scope>NUCLEOTIDE SEQUENCE [LARGE SCALE GENOMIC DNA]</scope>
    <source>
        <strain evidence="2 3">CL_MEX2019</strain>
        <tissue evidence="2">Muscle</tissue>
    </source>
</reference>
<name>A0ABU7DMF6_9TELE</name>
<organism evidence="2 3">
    <name type="scientific">Characodon lateralis</name>
    <dbReference type="NCBI Taxonomy" id="208331"/>
    <lineage>
        <taxon>Eukaryota</taxon>
        <taxon>Metazoa</taxon>
        <taxon>Chordata</taxon>
        <taxon>Craniata</taxon>
        <taxon>Vertebrata</taxon>
        <taxon>Euteleostomi</taxon>
        <taxon>Actinopterygii</taxon>
        <taxon>Neopterygii</taxon>
        <taxon>Teleostei</taxon>
        <taxon>Neoteleostei</taxon>
        <taxon>Acanthomorphata</taxon>
        <taxon>Ovalentaria</taxon>
        <taxon>Atherinomorphae</taxon>
        <taxon>Cyprinodontiformes</taxon>
        <taxon>Goodeidae</taxon>
        <taxon>Characodon</taxon>
    </lineage>
</organism>
<evidence type="ECO:0000256" key="1">
    <source>
        <dbReference type="SAM" id="MobiDB-lite"/>
    </source>
</evidence>
<feature type="compositionally biased region" description="Pro residues" evidence="1">
    <location>
        <begin position="30"/>
        <end position="44"/>
    </location>
</feature>
<evidence type="ECO:0000313" key="3">
    <source>
        <dbReference type="Proteomes" id="UP001352852"/>
    </source>
</evidence>
<proteinExistence type="predicted"/>
<evidence type="ECO:0000313" key="2">
    <source>
        <dbReference type="EMBL" id="MED6274933.1"/>
    </source>
</evidence>
<accession>A0ABU7DMF6</accession>
<gene>
    <name evidence="2" type="ORF">CHARACLAT_021430</name>
</gene>
<protein>
    <submittedName>
        <fullName evidence="2">Uncharacterized protein</fullName>
    </submittedName>
</protein>
<feature type="region of interest" description="Disordered" evidence="1">
    <location>
        <begin position="27"/>
        <end position="68"/>
    </location>
</feature>
<dbReference type="Proteomes" id="UP001352852">
    <property type="component" value="Unassembled WGS sequence"/>
</dbReference>
<feature type="compositionally biased region" description="Basic and acidic residues" evidence="1">
    <location>
        <begin position="53"/>
        <end position="68"/>
    </location>
</feature>
<sequence>MIKSIYALWISYPISCLHLDSHQAGSFLLPPSPGPNPSKEPPTDSPSSTLDPESPHPWRPDHSYLLEY</sequence>